<comment type="caution">
    <text evidence="2">The sequence shown here is derived from an EMBL/GenBank/DDBJ whole genome shotgun (WGS) entry which is preliminary data.</text>
</comment>
<dbReference type="EMBL" id="JAFBCF010000001">
    <property type="protein sequence ID" value="MBM7798689.1"/>
    <property type="molecule type" value="Genomic_DNA"/>
</dbReference>
<keyword evidence="1" id="KW-1133">Transmembrane helix</keyword>
<feature type="transmembrane region" description="Helical" evidence="1">
    <location>
        <begin position="6"/>
        <end position="27"/>
    </location>
</feature>
<proteinExistence type="predicted"/>
<feature type="transmembrane region" description="Helical" evidence="1">
    <location>
        <begin position="79"/>
        <end position="98"/>
    </location>
</feature>
<evidence type="ECO:0000313" key="3">
    <source>
        <dbReference type="Proteomes" id="UP000704762"/>
    </source>
</evidence>
<gene>
    <name evidence="2" type="ORF">JOE57_001610</name>
</gene>
<keyword evidence="1" id="KW-0812">Transmembrane</keyword>
<name>A0ABS2RI63_9ACTN</name>
<feature type="transmembrane region" description="Helical" evidence="1">
    <location>
        <begin position="34"/>
        <end position="55"/>
    </location>
</feature>
<keyword evidence="3" id="KW-1185">Reference proteome</keyword>
<reference evidence="2 3" key="1">
    <citation type="submission" date="2021-01" db="EMBL/GenBank/DDBJ databases">
        <title>Sequencing the genomes of 1000 actinobacteria strains.</title>
        <authorList>
            <person name="Klenk H.-P."/>
        </authorList>
    </citation>
    <scope>NUCLEOTIDE SEQUENCE [LARGE SCALE GENOMIC DNA]</scope>
    <source>
        <strain evidence="2 3">DSM 18662</strain>
    </source>
</reference>
<sequence>MNLKTIQTIIGGIFGIAAGVAGVVIGIMKSEAAYIVIGVAFLAATGYALLAGLSASPRGSLPPNPKVGAKFMGLSDRQLLIVGAILLVGFVVGGILLAL</sequence>
<evidence type="ECO:0000313" key="2">
    <source>
        <dbReference type="EMBL" id="MBM7798689.1"/>
    </source>
</evidence>
<accession>A0ABS2RI63</accession>
<protein>
    <recommendedName>
        <fullName evidence="4">Major facilitator superfamily (MFS) profile domain-containing protein</fullName>
    </recommendedName>
</protein>
<keyword evidence="1" id="KW-0472">Membrane</keyword>
<evidence type="ECO:0008006" key="4">
    <source>
        <dbReference type="Google" id="ProtNLM"/>
    </source>
</evidence>
<dbReference type="Proteomes" id="UP000704762">
    <property type="component" value="Unassembled WGS sequence"/>
</dbReference>
<evidence type="ECO:0000256" key="1">
    <source>
        <dbReference type="SAM" id="Phobius"/>
    </source>
</evidence>
<organism evidence="2 3">
    <name type="scientific">Microlunatus panaciterrae</name>
    <dbReference type="NCBI Taxonomy" id="400768"/>
    <lineage>
        <taxon>Bacteria</taxon>
        <taxon>Bacillati</taxon>
        <taxon>Actinomycetota</taxon>
        <taxon>Actinomycetes</taxon>
        <taxon>Propionibacteriales</taxon>
        <taxon>Propionibacteriaceae</taxon>
        <taxon>Microlunatus</taxon>
    </lineage>
</organism>
<dbReference type="RefSeq" id="WP_204917204.1">
    <property type="nucleotide sequence ID" value="NZ_BAAAQP010000002.1"/>
</dbReference>